<dbReference type="EMBL" id="LR796213">
    <property type="protein sequence ID" value="CAB4127631.1"/>
    <property type="molecule type" value="Genomic_DNA"/>
</dbReference>
<name>A0A6J5KZV7_9CAUD</name>
<evidence type="ECO:0000313" key="1">
    <source>
        <dbReference type="EMBL" id="CAB4127631.1"/>
    </source>
</evidence>
<protein>
    <submittedName>
        <fullName evidence="1">Uncharacterized protein</fullName>
    </submittedName>
</protein>
<proteinExistence type="predicted"/>
<gene>
    <name evidence="1" type="ORF">UFOVP95_46</name>
</gene>
<organism evidence="1">
    <name type="scientific">uncultured Caudovirales phage</name>
    <dbReference type="NCBI Taxonomy" id="2100421"/>
    <lineage>
        <taxon>Viruses</taxon>
        <taxon>Duplodnaviria</taxon>
        <taxon>Heunggongvirae</taxon>
        <taxon>Uroviricota</taxon>
        <taxon>Caudoviricetes</taxon>
        <taxon>Peduoviridae</taxon>
        <taxon>Maltschvirus</taxon>
        <taxon>Maltschvirus maltsch</taxon>
    </lineage>
</organism>
<accession>A0A6J5KZV7</accession>
<reference evidence="1" key="1">
    <citation type="submission" date="2020-04" db="EMBL/GenBank/DDBJ databases">
        <authorList>
            <person name="Chiriac C."/>
            <person name="Salcher M."/>
            <person name="Ghai R."/>
            <person name="Kavagutti S V."/>
        </authorList>
    </citation>
    <scope>NUCLEOTIDE SEQUENCE</scope>
</reference>
<sequence length="50" mass="5796">MVKVTFTVEHATPIEKRKPTIYEALRAKLGREPSNDELRIECQRIIQSAK</sequence>